<gene>
    <name evidence="1" type="ORF">HUJ06_006709</name>
</gene>
<dbReference type="EMBL" id="DUZY01000004">
    <property type="protein sequence ID" value="DAD36069.1"/>
    <property type="molecule type" value="Genomic_DNA"/>
</dbReference>
<evidence type="ECO:0000313" key="2">
    <source>
        <dbReference type="Proteomes" id="UP000607653"/>
    </source>
</evidence>
<evidence type="ECO:0000313" key="1">
    <source>
        <dbReference type="EMBL" id="DAD36069.1"/>
    </source>
</evidence>
<proteinExistence type="predicted"/>
<dbReference type="Proteomes" id="UP000607653">
    <property type="component" value="Unassembled WGS sequence"/>
</dbReference>
<protein>
    <submittedName>
        <fullName evidence="1">Uncharacterized protein</fullName>
    </submittedName>
</protein>
<reference evidence="1 2" key="1">
    <citation type="journal article" date="2020" name="Mol. Biol. Evol.">
        <title>Distinct Expression and Methylation Patterns for Genes with Different Fates following a Single Whole-Genome Duplication in Flowering Plants.</title>
        <authorList>
            <person name="Shi T."/>
            <person name="Rahmani R.S."/>
            <person name="Gugger P.F."/>
            <person name="Wang M."/>
            <person name="Li H."/>
            <person name="Zhang Y."/>
            <person name="Li Z."/>
            <person name="Wang Q."/>
            <person name="Van de Peer Y."/>
            <person name="Marchal K."/>
            <person name="Chen J."/>
        </authorList>
    </citation>
    <scope>NUCLEOTIDE SEQUENCE [LARGE SCALE GENOMIC DNA]</scope>
    <source>
        <tissue evidence="1">Leaf</tissue>
    </source>
</reference>
<dbReference type="AlphaFoldDB" id="A0A822YXM4"/>
<sequence length="82" mass="9962">MAMQFMTNRIKYRLSRTRNIKAWPSKHMPSEFQLSSTAHVLLLRFYPVHAWSSYMEIHKNQRTYTIRSPYRKAIYTTLTKLH</sequence>
<organism evidence="1 2">
    <name type="scientific">Nelumbo nucifera</name>
    <name type="common">Sacred lotus</name>
    <dbReference type="NCBI Taxonomy" id="4432"/>
    <lineage>
        <taxon>Eukaryota</taxon>
        <taxon>Viridiplantae</taxon>
        <taxon>Streptophyta</taxon>
        <taxon>Embryophyta</taxon>
        <taxon>Tracheophyta</taxon>
        <taxon>Spermatophyta</taxon>
        <taxon>Magnoliopsida</taxon>
        <taxon>Proteales</taxon>
        <taxon>Nelumbonaceae</taxon>
        <taxon>Nelumbo</taxon>
    </lineage>
</organism>
<comment type="caution">
    <text evidence="1">The sequence shown here is derived from an EMBL/GenBank/DDBJ whole genome shotgun (WGS) entry which is preliminary data.</text>
</comment>
<keyword evidence="2" id="KW-1185">Reference proteome</keyword>
<accession>A0A822YXM4</accession>
<name>A0A822YXM4_NELNU</name>